<dbReference type="PANTHER" id="PTHR30386:SF27">
    <property type="entry name" value="MEMBRANE FUSION PROTEIN (MFP) FAMILY PROTEIN"/>
    <property type="match status" value="1"/>
</dbReference>
<evidence type="ECO:0000256" key="6">
    <source>
        <dbReference type="ARBA" id="ARBA00022692"/>
    </source>
</evidence>
<dbReference type="InterPro" id="IPR058781">
    <property type="entry name" value="HH_AprE-like"/>
</dbReference>
<feature type="transmembrane region" description="Helical" evidence="9">
    <location>
        <begin position="39"/>
        <end position="56"/>
    </location>
</feature>
<feature type="domain" description="AprE-like beta-barrel" evidence="12">
    <location>
        <begin position="337"/>
        <end position="426"/>
    </location>
</feature>
<protein>
    <recommendedName>
        <fullName evidence="9">Membrane fusion protein (MFP) family protein</fullName>
    </recommendedName>
</protein>
<evidence type="ECO:0000256" key="3">
    <source>
        <dbReference type="ARBA" id="ARBA00022448"/>
    </source>
</evidence>
<dbReference type="Proteomes" id="UP000281474">
    <property type="component" value="Unassembled WGS sequence"/>
</dbReference>
<comment type="subcellular location">
    <subcellularLocation>
        <location evidence="1 9">Cell inner membrane</location>
        <topology evidence="1 9">Single-pass membrane protein</topology>
    </subcellularLocation>
</comment>
<organism evidence="13 14">
    <name type="scientific">Parashewanella curva</name>
    <dbReference type="NCBI Taxonomy" id="2338552"/>
    <lineage>
        <taxon>Bacteria</taxon>
        <taxon>Pseudomonadati</taxon>
        <taxon>Pseudomonadota</taxon>
        <taxon>Gammaproteobacteria</taxon>
        <taxon>Alteromonadales</taxon>
        <taxon>Shewanellaceae</taxon>
        <taxon>Parashewanella</taxon>
    </lineage>
</organism>
<dbReference type="GO" id="GO:0005886">
    <property type="term" value="C:plasma membrane"/>
    <property type="evidence" value="ECO:0007669"/>
    <property type="project" value="UniProtKB-SubCell"/>
</dbReference>
<dbReference type="Gene3D" id="2.40.50.100">
    <property type="match status" value="1"/>
</dbReference>
<evidence type="ECO:0000256" key="5">
    <source>
        <dbReference type="ARBA" id="ARBA00022519"/>
    </source>
</evidence>
<dbReference type="InterPro" id="IPR006144">
    <property type="entry name" value="Secretion_HlyD_CS"/>
</dbReference>
<evidence type="ECO:0000259" key="11">
    <source>
        <dbReference type="Pfam" id="PF25994"/>
    </source>
</evidence>
<dbReference type="Gene3D" id="1.10.287.470">
    <property type="entry name" value="Helix hairpin bin"/>
    <property type="match status" value="1"/>
</dbReference>
<dbReference type="NCBIfam" id="TIGR01843">
    <property type="entry name" value="type_I_hlyD"/>
    <property type="match status" value="1"/>
</dbReference>
<keyword evidence="7 9" id="KW-1133">Transmembrane helix</keyword>
<keyword evidence="8 9" id="KW-0472">Membrane</keyword>
<evidence type="ECO:0000256" key="2">
    <source>
        <dbReference type="ARBA" id="ARBA00009477"/>
    </source>
</evidence>
<evidence type="ECO:0000259" key="12">
    <source>
        <dbReference type="Pfam" id="PF26002"/>
    </source>
</evidence>
<evidence type="ECO:0000256" key="7">
    <source>
        <dbReference type="ARBA" id="ARBA00022989"/>
    </source>
</evidence>
<evidence type="ECO:0000256" key="4">
    <source>
        <dbReference type="ARBA" id="ARBA00022475"/>
    </source>
</evidence>
<evidence type="ECO:0000313" key="13">
    <source>
        <dbReference type="EMBL" id="RLV59495.1"/>
    </source>
</evidence>
<keyword evidence="10" id="KW-0175">Coiled coil</keyword>
<evidence type="ECO:0000256" key="1">
    <source>
        <dbReference type="ARBA" id="ARBA00004377"/>
    </source>
</evidence>
<dbReference type="InterPro" id="IPR010129">
    <property type="entry name" value="T1SS_HlyD"/>
</dbReference>
<keyword evidence="6 9" id="KW-0812">Transmembrane</keyword>
<sequence>MKLIWKKLLSKRSKKINYDFLPVYLEIEKNPVSPWARRTALVLTGFIVISLLWSIFGKLDIHASATGKVLISSHSKVIQSLQKGEIIEINVKDGQLVNKGDVLIKLNPITLNTDYQKLKKQVEFYLLEEARLKALLTTDPTLNFVAPEGVAKAARSTTLAFLKSQFNEYQSMLKSINAEIEVTEQELAANKTDLRSLNNLKQNISSRVEASKMLASSQAISRVEFLEREKELLETERAISGITSQLKVLTAKKSSLTQQKQNLSAQKQREYYEQLGQIQINLSQAKQELIKAKEHHRATSIISPVDGVVQQLTVHTLGGVVTEAQALMVIVPQNQHLEAEVKVLNKDVGFVVSGQSVETKIDSFPYTKYGTIKGKVLYVSKDAVEDEKLGLVFPTRIQLDANKILIDDNWTSLAPGMSVTTEIKTGERRVIEYLLSPLKKYQSEAIRER</sequence>
<name>A0A3L8PVQ8_9GAMM</name>
<dbReference type="PRINTS" id="PR01490">
    <property type="entry name" value="RTXTOXIND"/>
</dbReference>
<comment type="caution">
    <text evidence="13">The sequence shown here is derived from an EMBL/GenBank/DDBJ whole genome shotgun (WGS) entry which is preliminary data.</text>
</comment>
<evidence type="ECO:0000256" key="10">
    <source>
        <dbReference type="SAM" id="Coils"/>
    </source>
</evidence>
<dbReference type="EMBL" id="QZEI01000033">
    <property type="protein sequence ID" value="RLV59495.1"/>
    <property type="molecule type" value="Genomic_DNA"/>
</dbReference>
<dbReference type="InterPro" id="IPR058982">
    <property type="entry name" value="Beta-barrel_AprE"/>
</dbReference>
<dbReference type="PANTHER" id="PTHR30386">
    <property type="entry name" value="MEMBRANE FUSION SUBUNIT OF EMRAB-TOLC MULTIDRUG EFFLUX PUMP"/>
    <property type="match status" value="1"/>
</dbReference>
<keyword evidence="3 9" id="KW-0813">Transport</keyword>
<dbReference type="RefSeq" id="WP_121839242.1">
    <property type="nucleotide sequence ID" value="NZ_ML014782.1"/>
</dbReference>
<comment type="similarity">
    <text evidence="2 9">Belongs to the membrane fusion protein (MFP) (TC 8.A.1) family.</text>
</comment>
<evidence type="ECO:0000256" key="8">
    <source>
        <dbReference type="ARBA" id="ARBA00023136"/>
    </source>
</evidence>
<gene>
    <name evidence="13" type="ORF">D5018_11960</name>
</gene>
<reference evidence="13 14" key="1">
    <citation type="submission" date="2018-09" db="EMBL/GenBank/DDBJ databases">
        <title>Phylogeny of the Shewanellaceae, and recommendation for two new genera, Pseudoshewanella and Parashewanella.</title>
        <authorList>
            <person name="Wang G."/>
        </authorList>
    </citation>
    <scope>NUCLEOTIDE SEQUENCE [LARGE SCALE GENOMIC DNA]</scope>
    <source>
        <strain evidence="13 14">C51</strain>
    </source>
</reference>
<dbReference type="Pfam" id="PF25994">
    <property type="entry name" value="HH_AprE"/>
    <property type="match status" value="1"/>
</dbReference>
<evidence type="ECO:0000256" key="9">
    <source>
        <dbReference type="RuleBase" id="RU365093"/>
    </source>
</evidence>
<feature type="domain" description="AprE-like long alpha-helical hairpin" evidence="11">
    <location>
        <begin position="113"/>
        <end position="294"/>
    </location>
</feature>
<proteinExistence type="inferred from homology"/>
<accession>A0A3L8PVQ8</accession>
<keyword evidence="4 9" id="KW-1003">Cell membrane</keyword>
<keyword evidence="5 9" id="KW-0997">Cell inner membrane</keyword>
<dbReference type="AlphaFoldDB" id="A0A3L8PVQ8"/>
<evidence type="ECO:0000313" key="14">
    <source>
        <dbReference type="Proteomes" id="UP000281474"/>
    </source>
</evidence>
<dbReference type="Gene3D" id="2.40.30.170">
    <property type="match status" value="1"/>
</dbReference>
<dbReference type="Pfam" id="PF26002">
    <property type="entry name" value="Beta-barrel_AprE"/>
    <property type="match status" value="1"/>
</dbReference>
<dbReference type="GO" id="GO:0009306">
    <property type="term" value="P:protein secretion"/>
    <property type="evidence" value="ECO:0007669"/>
    <property type="project" value="InterPro"/>
</dbReference>
<feature type="coiled-coil region" evidence="10">
    <location>
        <begin position="159"/>
        <end position="295"/>
    </location>
</feature>
<keyword evidence="14" id="KW-1185">Reference proteome</keyword>
<dbReference type="OrthoDB" id="9775513at2"/>
<dbReference type="PROSITE" id="PS00543">
    <property type="entry name" value="HLYD_FAMILY"/>
    <property type="match status" value="1"/>
</dbReference>
<dbReference type="InterPro" id="IPR050739">
    <property type="entry name" value="MFP"/>
</dbReference>